<dbReference type="EMBL" id="JACTVA010000098">
    <property type="protein sequence ID" value="MBC9210079.1"/>
    <property type="molecule type" value="Genomic_DNA"/>
</dbReference>
<dbReference type="InterPro" id="IPR029044">
    <property type="entry name" value="Nucleotide-diphossugar_trans"/>
</dbReference>
<protein>
    <recommendedName>
        <fullName evidence="4">N-acylneuraminate cytidylyltransferase</fullName>
        <ecNumber evidence="4">2.7.7.43</ecNumber>
    </recommendedName>
</protein>
<dbReference type="Gene3D" id="3.90.550.10">
    <property type="entry name" value="Spore Coat Polysaccharide Biosynthesis Protein SpsA, Chain A"/>
    <property type="match status" value="1"/>
</dbReference>
<sequence>MGCWRSSSPSAASSSGRRTDALRTIAVIPARGGSRGVPGKNLLRLGGVPLLGRSIWAARHAHRIDAVFVSTDDAAIAATAERFGAQVIHRPAALSGDAASSEAALLHALDTLPAHPGPPERLVMLQCTSPFTTGEEIDRCVAALDNPAVACALSVVPDHSFLWGISPQGFAVGVNHDETRQRPMRQTLPPQYRENGAIYAMRVAAFRKVGRRFCGPVAAIPVPPTGPEIDDLADVTLCAALESARPAPPLPPGLAALAFDQDAATLPPQQAAVLRQHGIHPLPLPAPHALHDALQALSLTPAQLCYVGTDLECLRLAGCAVAPAHVAPELANLAHLLSPQDGVEQTLAWIVRSLIGAREASGS</sequence>
<proteinExistence type="inferred from homology"/>
<dbReference type="PANTHER" id="PTHR21485">
    <property type="entry name" value="HAD SUPERFAMILY MEMBERS CMAS AND KDSC"/>
    <property type="match status" value="1"/>
</dbReference>
<dbReference type="SUPFAM" id="SSF53448">
    <property type="entry name" value="Nucleotide-diphospho-sugar transferases"/>
    <property type="match status" value="1"/>
</dbReference>
<evidence type="ECO:0000313" key="5">
    <source>
        <dbReference type="EMBL" id="MBC9210079.1"/>
    </source>
</evidence>
<evidence type="ECO:0000256" key="3">
    <source>
        <dbReference type="ARBA" id="ARBA00010726"/>
    </source>
</evidence>
<dbReference type="InterPro" id="IPR050793">
    <property type="entry name" value="CMP-NeuNAc_synthase"/>
</dbReference>
<name>A0ABR7RTY1_9PROT</name>
<reference evidence="5 6" key="1">
    <citation type="journal article" date="2013" name="Int. J. Syst. Evol. Microbiol.">
        <title>Roseomonas aerophila sp. nov., isolated from air.</title>
        <authorList>
            <person name="Kim S.J."/>
            <person name="Weon H.Y."/>
            <person name="Ahn J.H."/>
            <person name="Hong S.B."/>
            <person name="Seok S.J."/>
            <person name="Whang K.S."/>
            <person name="Kwon S.W."/>
        </authorList>
    </citation>
    <scope>NUCLEOTIDE SEQUENCE [LARGE SCALE GENOMIC DNA]</scope>
    <source>
        <strain evidence="5 6">NBRC 108923</strain>
    </source>
</reference>
<dbReference type="Pfam" id="PF02348">
    <property type="entry name" value="CTP_transf_3"/>
    <property type="match status" value="1"/>
</dbReference>
<organism evidence="5 6">
    <name type="scientific">Teichococcus aerophilus</name>
    <dbReference type="NCBI Taxonomy" id="1224513"/>
    <lineage>
        <taxon>Bacteria</taxon>
        <taxon>Pseudomonadati</taxon>
        <taxon>Pseudomonadota</taxon>
        <taxon>Alphaproteobacteria</taxon>
        <taxon>Acetobacterales</taxon>
        <taxon>Roseomonadaceae</taxon>
        <taxon>Roseomonas</taxon>
    </lineage>
</organism>
<evidence type="ECO:0000313" key="6">
    <source>
        <dbReference type="Proteomes" id="UP000626026"/>
    </source>
</evidence>
<keyword evidence="5" id="KW-0548">Nucleotidyltransferase</keyword>
<dbReference type="EC" id="2.7.7.43" evidence="4"/>
<comment type="caution">
    <text evidence="5">The sequence shown here is derived from an EMBL/GenBank/DDBJ whole genome shotgun (WGS) entry which is preliminary data.</text>
</comment>
<dbReference type="PANTHER" id="PTHR21485:SF3">
    <property type="entry name" value="N-ACYLNEURAMINATE CYTIDYLYLTRANSFERASE"/>
    <property type="match status" value="1"/>
</dbReference>
<dbReference type="GO" id="GO:0016779">
    <property type="term" value="F:nucleotidyltransferase activity"/>
    <property type="evidence" value="ECO:0007669"/>
    <property type="project" value="UniProtKB-KW"/>
</dbReference>
<evidence type="ECO:0000256" key="2">
    <source>
        <dbReference type="ARBA" id="ARBA00005141"/>
    </source>
</evidence>
<comment type="catalytic activity">
    <reaction evidence="1">
        <text>an N-acylneuraminate + CTP = a CMP-N-acyl-beta-neuraminate + diphosphate</text>
        <dbReference type="Rhea" id="RHEA:11344"/>
        <dbReference type="ChEBI" id="CHEBI:33019"/>
        <dbReference type="ChEBI" id="CHEBI:37563"/>
        <dbReference type="ChEBI" id="CHEBI:60073"/>
        <dbReference type="ChEBI" id="CHEBI:68671"/>
        <dbReference type="EC" id="2.7.7.43"/>
    </reaction>
</comment>
<keyword evidence="5" id="KW-0808">Transferase</keyword>
<comment type="pathway">
    <text evidence="2">Amino-sugar metabolism; N-acetylneuraminate metabolism.</text>
</comment>
<accession>A0ABR7RTY1</accession>
<dbReference type="InterPro" id="IPR036412">
    <property type="entry name" value="HAD-like_sf"/>
</dbReference>
<evidence type="ECO:0000256" key="1">
    <source>
        <dbReference type="ARBA" id="ARBA00001862"/>
    </source>
</evidence>
<dbReference type="Gene3D" id="3.40.50.1000">
    <property type="entry name" value="HAD superfamily/HAD-like"/>
    <property type="match status" value="1"/>
</dbReference>
<dbReference type="Proteomes" id="UP000626026">
    <property type="component" value="Unassembled WGS sequence"/>
</dbReference>
<gene>
    <name evidence="5" type="ORF">IBL26_24855</name>
</gene>
<keyword evidence="6" id="KW-1185">Reference proteome</keyword>
<evidence type="ECO:0000256" key="4">
    <source>
        <dbReference type="ARBA" id="ARBA00012491"/>
    </source>
</evidence>
<dbReference type="InterPro" id="IPR023214">
    <property type="entry name" value="HAD_sf"/>
</dbReference>
<comment type="similarity">
    <text evidence="3">Belongs to the CMP-NeuNAc synthase family.</text>
</comment>
<dbReference type="SUPFAM" id="SSF56784">
    <property type="entry name" value="HAD-like"/>
    <property type="match status" value="1"/>
</dbReference>
<dbReference type="CDD" id="cd02513">
    <property type="entry name" value="CMP-NeuAc_Synthase"/>
    <property type="match status" value="1"/>
</dbReference>
<dbReference type="InterPro" id="IPR003329">
    <property type="entry name" value="Cytidylyl_trans"/>
</dbReference>